<dbReference type="EMBL" id="JRUQ01000037">
    <property type="protein sequence ID" value="KGT93322.1"/>
    <property type="molecule type" value="Genomic_DNA"/>
</dbReference>
<dbReference type="CDD" id="cd06171">
    <property type="entry name" value="Sigma70_r4"/>
    <property type="match status" value="1"/>
</dbReference>
<dbReference type="SUPFAM" id="SSF88946">
    <property type="entry name" value="Sigma2 domain of RNA polymerase sigma factors"/>
    <property type="match status" value="1"/>
</dbReference>
<keyword evidence="6" id="KW-0282">Flagellum</keyword>
<accession>A0A0A3Z2J3</accession>
<dbReference type="InterPro" id="IPR007627">
    <property type="entry name" value="RNA_pol_sigma70_r2"/>
</dbReference>
<protein>
    <submittedName>
        <fullName evidence="6">Flagellar biosynthesis sigma factor</fullName>
    </submittedName>
</protein>
<dbReference type="SUPFAM" id="SSF88659">
    <property type="entry name" value="Sigma3 and sigma4 domains of RNA polymerase sigma factors"/>
    <property type="match status" value="2"/>
</dbReference>
<dbReference type="InterPro" id="IPR014284">
    <property type="entry name" value="RNA_pol_sigma-70_dom"/>
</dbReference>
<dbReference type="PANTHER" id="PTHR30385">
    <property type="entry name" value="SIGMA FACTOR F FLAGELLAR"/>
    <property type="match status" value="1"/>
</dbReference>
<keyword evidence="7" id="KW-1185">Reference proteome</keyword>
<dbReference type="InterPro" id="IPR000943">
    <property type="entry name" value="RNA_pol_sigma70"/>
</dbReference>
<dbReference type="PROSITE" id="PS00716">
    <property type="entry name" value="SIGMA70_2"/>
    <property type="match status" value="1"/>
</dbReference>
<dbReference type="Pfam" id="PF04539">
    <property type="entry name" value="Sigma70_r3"/>
    <property type="match status" value="1"/>
</dbReference>
<evidence type="ECO:0000256" key="2">
    <source>
        <dbReference type="ARBA" id="ARBA00023082"/>
    </source>
</evidence>
<keyword evidence="2" id="KW-0731">Sigma factor</keyword>
<dbReference type="Gene3D" id="1.10.1740.10">
    <property type="match status" value="1"/>
</dbReference>
<gene>
    <name evidence="6" type="primary">fliA</name>
    <name evidence="6" type="ORF">NG99_11685</name>
</gene>
<sequence>MNGIYTLGGMVDKNSLWKEYGYLVRKEALRLQVRLPPSIELDDLIQAGSIGFLNAIDDYDPKRGIVLASWITQRIRWALMDELRERDWASRRVRNNARGVSAAIQRIEQRTGNAASEPEIAAELGVTLQEYQQMLSDSNSSIICSLDELMERAGDTIEQVDTRHEKLDPLHELSANCVKRQISNEIKLLPEREQLLLSLYYQQEFNMKEVSIMLGVTETRVSQLHSQIMKRLRARLLPRQ</sequence>
<dbReference type="InterPro" id="IPR007630">
    <property type="entry name" value="RNA_pol_sigma70_r4"/>
</dbReference>
<evidence type="ECO:0000256" key="4">
    <source>
        <dbReference type="ARBA" id="ARBA00023163"/>
    </source>
</evidence>
<keyword evidence="4" id="KW-0804">Transcription</keyword>
<feature type="domain" description="RNA polymerase sigma-70" evidence="5">
    <location>
        <begin position="206"/>
        <end position="232"/>
    </location>
</feature>
<organism evidence="6 7">
    <name type="scientific">Erwinia typographi</name>
    <dbReference type="NCBI Taxonomy" id="371042"/>
    <lineage>
        <taxon>Bacteria</taxon>
        <taxon>Pseudomonadati</taxon>
        <taxon>Pseudomonadota</taxon>
        <taxon>Gammaproteobacteria</taxon>
        <taxon>Enterobacterales</taxon>
        <taxon>Erwiniaceae</taxon>
        <taxon>Erwinia</taxon>
    </lineage>
</organism>
<proteinExistence type="predicted"/>
<dbReference type="Proteomes" id="UP000030351">
    <property type="component" value="Unassembled WGS sequence"/>
</dbReference>
<dbReference type="InterPro" id="IPR012845">
    <property type="entry name" value="RNA_pol_sigma_FliA_WhiG"/>
</dbReference>
<dbReference type="GO" id="GO:0003899">
    <property type="term" value="F:DNA-directed RNA polymerase activity"/>
    <property type="evidence" value="ECO:0007669"/>
    <property type="project" value="InterPro"/>
</dbReference>
<keyword evidence="1" id="KW-0805">Transcription regulation</keyword>
<dbReference type="STRING" id="371042.NG99_11685"/>
<evidence type="ECO:0000313" key="7">
    <source>
        <dbReference type="Proteomes" id="UP000030351"/>
    </source>
</evidence>
<dbReference type="GO" id="GO:0003677">
    <property type="term" value="F:DNA binding"/>
    <property type="evidence" value="ECO:0007669"/>
    <property type="project" value="UniProtKB-KW"/>
</dbReference>
<evidence type="ECO:0000256" key="1">
    <source>
        <dbReference type="ARBA" id="ARBA00023015"/>
    </source>
</evidence>
<evidence type="ECO:0000313" key="6">
    <source>
        <dbReference type="EMBL" id="KGT93322.1"/>
    </source>
</evidence>
<dbReference type="Gene3D" id="1.20.140.160">
    <property type="match status" value="1"/>
</dbReference>
<dbReference type="NCBIfam" id="TIGR02479">
    <property type="entry name" value="FliA_WhiG"/>
    <property type="match status" value="1"/>
</dbReference>
<evidence type="ECO:0000259" key="5">
    <source>
        <dbReference type="PROSITE" id="PS00716"/>
    </source>
</evidence>
<dbReference type="eggNOG" id="COG1191">
    <property type="taxonomic scope" value="Bacteria"/>
</dbReference>
<dbReference type="NCBIfam" id="NF005413">
    <property type="entry name" value="PRK06986.1"/>
    <property type="match status" value="1"/>
</dbReference>
<dbReference type="GO" id="GO:0006352">
    <property type="term" value="P:DNA-templated transcription initiation"/>
    <property type="evidence" value="ECO:0007669"/>
    <property type="project" value="InterPro"/>
</dbReference>
<dbReference type="NCBIfam" id="TIGR02937">
    <property type="entry name" value="sigma70-ECF"/>
    <property type="match status" value="1"/>
</dbReference>
<dbReference type="AlphaFoldDB" id="A0A0A3Z2J3"/>
<comment type="caution">
    <text evidence="6">The sequence shown here is derived from an EMBL/GenBank/DDBJ whole genome shotgun (WGS) entry which is preliminary data.</text>
</comment>
<keyword evidence="3" id="KW-0238">DNA-binding</keyword>
<dbReference type="InterPro" id="IPR013325">
    <property type="entry name" value="RNA_pol_sigma_r2"/>
</dbReference>
<dbReference type="InterPro" id="IPR007624">
    <property type="entry name" value="RNA_pol_sigma70_r3"/>
</dbReference>
<evidence type="ECO:0000256" key="3">
    <source>
        <dbReference type="ARBA" id="ARBA00023125"/>
    </source>
</evidence>
<keyword evidence="6" id="KW-0966">Cell projection</keyword>
<keyword evidence="6" id="KW-0969">Cilium</keyword>
<dbReference type="InterPro" id="IPR013324">
    <property type="entry name" value="RNA_pol_sigma_r3/r4-like"/>
</dbReference>
<dbReference type="PANTHER" id="PTHR30385:SF7">
    <property type="entry name" value="RNA POLYMERASE SIGMA FACTOR FLIA"/>
    <property type="match status" value="1"/>
</dbReference>
<dbReference type="PRINTS" id="PR00046">
    <property type="entry name" value="SIGMA70FCT"/>
</dbReference>
<dbReference type="RefSeq" id="WP_034892592.1">
    <property type="nucleotide sequence ID" value="NZ_JRUQ01000037.1"/>
</dbReference>
<dbReference type="Pfam" id="PF04545">
    <property type="entry name" value="Sigma70_r4"/>
    <property type="match status" value="1"/>
</dbReference>
<dbReference type="OrthoDB" id="9799825at2"/>
<name>A0A0A3Z2J3_9GAMM</name>
<dbReference type="Pfam" id="PF04542">
    <property type="entry name" value="Sigma70_r2"/>
    <property type="match status" value="1"/>
</dbReference>
<dbReference type="GO" id="GO:0016987">
    <property type="term" value="F:sigma factor activity"/>
    <property type="evidence" value="ECO:0007669"/>
    <property type="project" value="UniProtKB-KW"/>
</dbReference>
<reference evidence="6 7" key="1">
    <citation type="submission" date="2014-10" db="EMBL/GenBank/DDBJ databases">
        <title>Genome sequence of Erwinia typographi M043b.</title>
        <authorList>
            <person name="Chan K.-G."/>
            <person name="Tan W.-S."/>
        </authorList>
    </citation>
    <scope>NUCLEOTIDE SEQUENCE [LARGE SCALE GENOMIC DNA]</scope>
    <source>
        <strain evidence="6 7">M043b</strain>
    </source>
</reference>